<keyword evidence="1" id="KW-0560">Oxidoreductase</keyword>
<dbReference type="NCBIfam" id="TIGR02157">
    <property type="entry name" value="PA_CoA_Oxy2"/>
    <property type="match status" value="1"/>
</dbReference>
<dbReference type="GO" id="GO:0097266">
    <property type="term" value="F:phenylacetyl-CoA 1,2-epoxidase activity"/>
    <property type="evidence" value="ECO:0007669"/>
    <property type="project" value="UniProtKB-EC"/>
</dbReference>
<dbReference type="EMBL" id="JAGQDD010000023">
    <property type="protein sequence ID" value="MBQ0933114.1"/>
    <property type="molecule type" value="Genomic_DNA"/>
</dbReference>
<keyword evidence="2" id="KW-1185">Reference proteome</keyword>
<name>A0A940YAT6_9BURK</name>
<sequence>MSADNTSKEWPLWEVFVRSKAGLDHKHCGSLHAADAAMAIQMARDVYTRRQEGTSVWVVLSSQIVASDPGDKDMFFDPMEDKVYRHPTFYKLPASVDHM</sequence>
<dbReference type="Gene3D" id="3.10.20.520">
    <property type="entry name" value="Phenylacetic acid degradation B"/>
    <property type="match status" value="1"/>
</dbReference>
<gene>
    <name evidence="1" type="primary">paaB</name>
    <name evidence="1" type="ORF">KAK03_21800</name>
</gene>
<evidence type="ECO:0000313" key="1">
    <source>
        <dbReference type="EMBL" id="MBQ0933114.1"/>
    </source>
</evidence>
<dbReference type="RefSeq" id="WP_210802010.1">
    <property type="nucleotide sequence ID" value="NZ_JAGQDD010000023.1"/>
</dbReference>
<dbReference type="InterPro" id="IPR009359">
    <property type="entry name" value="PaaB"/>
</dbReference>
<proteinExistence type="predicted"/>
<reference evidence="1 2" key="1">
    <citation type="submission" date="2021-04" db="EMBL/GenBank/DDBJ databases">
        <title>The genome sequence of Ideonella sp. 3Y2.</title>
        <authorList>
            <person name="Liu Y."/>
        </authorList>
    </citation>
    <scope>NUCLEOTIDE SEQUENCE [LARGE SCALE GENOMIC DNA]</scope>
    <source>
        <strain evidence="1 2">3Y2</strain>
    </source>
</reference>
<accession>A0A940YAT6</accession>
<dbReference type="PIRSF" id="PIRSF030200">
    <property type="entry name" value="PaaB"/>
    <property type="match status" value="1"/>
</dbReference>
<comment type="caution">
    <text evidence="1">The sequence shown here is derived from an EMBL/GenBank/DDBJ whole genome shotgun (WGS) entry which is preliminary data.</text>
</comment>
<dbReference type="Pfam" id="PF06243">
    <property type="entry name" value="PaaB"/>
    <property type="match status" value="1"/>
</dbReference>
<dbReference type="Proteomes" id="UP000676246">
    <property type="component" value="Unassembled WGS sequence"/>
</dbReference>
<evidence type="ECO:0000313" key="2">
    <source>
        <dbReference type="Proteomes" id="UP000676246"/>
    </source>
</evidence>
<dbReference type="AlphaFoldDB" id="A0A940YAT6"/>
<dbReference type="EC" id="1.14.13.149" evidence="1"/>
<organism evidence="1 2">
    <name type="scientific">Ideonella alba</name>
    <dbReference type="NCBI Taxonomy" id="2824118"/>
    <lineage>
        <taxon>Bacteria</taxon>
        <taxon>Pseudomonadati</taxon>
        <taxon>Pseudomonadota</taxon>
        <taxon>Betaproteobacteria</taxon>
        <taxon>Burkholderiales</taxon>
        <taxon>Sphaerotilaceae</taxon>
        <taxon>Ideonella</taxon>
    </lineage>
</organism>
<dbReference type="InterPro" id="IPR038693">
    <property type="entry name" value="PaaB_sf"/>
</dbReference>
<protein>
    <submittedName>
        <fullName evidence="1">1,2-phenylacetyl-CoA epoxidase subunit B</fullName>
        <ecNumber evidence="1">1.14.13.149</ecNumber>
    </submittedName>
</protein>